<dbReference type="EMBL" id="QYUM01000003">
    <property type="protein sequence ID" value="RJF90287.1"/>
    <property type="molecule type" value="Genomic_DNA"/>
</dbReference>
<reference evidence="2 3" key="1">
    <citation type="submission" date="2018-09" db="EMBL/GenBank/DDBJ databases">
        <authorList>
            <person name="Zhu H."/>
        </authorList>
    </citation>
    <scope>NUCLEOTIDE SEQUENCE [LARGE SCALE GENOMIC DNA]</scope>
    <source>
        <strain evidence="2 3">K2R01-6</strain>
    </source>
</reference>
<protein>
    <submittedName>
        <fullName evidence="2">DUF3597 domain-containing protein</fullName>
    </submittedName>
</protein>
<evidence type="ECO:0000313" key="3">
    <source>
        <dbReference type="Proteomes" id="UP000286100"/>
    </source>
</evidence>
<evidence type="ECO:0000259" key="1">
    <source>
        <dbReference type="Pfam" id="PF12200"/>
    </source>
</evidence>
<dbReference type="Pfam" id="PF12200">
    <property type="entry name" value="DUF3597"/>
    <property type="match status" value="1"/>
</dbReference>
<accession>A0A418WJR7</accession>
<dbReference type="OrthoDB" id="9812045at2"/>
<organism evidence="2 3">
    <name type="scientific">Sphingomonas cavernae</name>
    <dbReference type="NCBI Taxonomy" id="2320861"/>
    <lineage>
        <taxon>Bacteria</taxon>
        <taxon>Pseudomonadati</taxon>
        <taxon>Pseudomonadota</taxon>
        <taxon>Alphaproteobacteria</taxon>
        <taxon>Sphingomonadales</taxon>
        <taxon>Sphingomonadaceae</taxon>
        <taxon>Sphingomonas</taxon>
    </lineage>
</organism>
<keyword evidence="3" id="KW-1185">Reference proteome</keyword>
<feature type="domain" description="DUF3597" evidence="1">
    <location>
        <begin position="3"/>
        <end position="126"/>
    </location>
</feature>
<dbReference type="Proteomes" id="UP000286100">
    <property type="component" value="Unassembled WGS sequence"/>
</dbReference>
<name>A0A418WJR7_9SPHN</name>
<dbReference type="RefSeq" id="WP_119761365.1">
    <property type="nucleotide sequence ID" value="NZ_QYUM01000003.1"/>
</dbReference>
<comment type="caution">
    <text evidence="2">The sequence shown here is derived from an EMBL/GenBank/DDBJ whole genome shotgun (WGS) entry which is preliminary data.</text>
</comment>
<dbReference type="AlphaFoldDB" id="A0A418WJR7"/>
<proteinExistence type="predicted"/>
<dbReference type="SUPFAM" id="SSF158634">
    <property type="entry name" value="RPA2825-like"/>
    <property type="match status" value="1"/>
</dbReference>
<dbReference type="InterPro" id="IPR022016">
    <property type="entry name" value="DUF3597"/>
</dbReference>
<evidence type="ECO:0000313" key="2">
    <source>
        <dbReference type="EMBL" id="RJF90287.1"/>
    </source>
</evidence>
<gene>
    <name evidence="2" type="ORF">D3876_08430</name>
</gene>
<sequence>MSLFGKIKDAIFGKKPAAVPVVPVQSTSAPATQVTPAPAPVSLEISEVDVEVILNGFALKSEEKLNWQTSIVDLLKLLDLDSSLVERKELAKELGYTGALDGSAEMNLWLHKRVMRELGANGGKVPAALLD</sequence>